<feature type="non-terminal residue" evidence="1">
    <location>
        <position position="136"/>
    </location>
</feature>
<comment type="caution">
    <text evidence="1">The sequence shown here is derived from an EMBL/GenBank/DDBJ whole genome shotgun (WGS) entry which is preliminary data.</text>
</comment>
<accession>A0ACA9MN87</accession>
<dbReference type="Proteomes" id="UP000789860">
    <property type="component" value="Unassembled WGS sequence"/>
</dbReference>
<protein>
    <submittedName>
        <fullName evidence="1">21_t:CDS:1</fullName>
    </submittedName>
</protein>
<sequence length="136" mass="15740">EDAKTKTTFTSCIMKRIINIEKNNNNLPFVFGKCAQCNRSNISPTWCQKCEPKLIYKDLIIPFDRFSDIKQIGKSRFSCVFSATWLDGTRKIIGSIMFGFKRICNKSSIVALKSLHSSNNLEYLQEFKNHMECRLN</sequence>
<proteinExistence type="predicted"/>
<keyword evidence="2" id="KW-1185">Reference proteome</keyword>
<evidence type="ECO:0000313" key="2">
    <source>
        <dbReference type="Proteomes" id="UP000789860"/>
    </source>
</evidence>
<evidence type="ECO:0000313" key="1">
    <source>
        <dbReference type="EMBL" id="CAG8601764.1"/>
    </source>
</evidence>
<feature type="non-terminal residue" evidence="1">
    <location>
        <position position="1"/>
    </location>
</feature>
<gene>
    <name evidence="1" type="ORF">SCALOS_LOCUS6946</name>
</gene>
<reference evidence="1" key="1">
    <citation type="submission" date="2021-06" db="EMBL/GenBank/DDBJ databases">
        <authorList>
            <person name="Kallberg Y."/>
            <person name="Tangrot J."/>
            <person name="Rosling A."/>
        </authorList>
    </citation>
    <scope>NUCLEOTIDE SEQUENCE</scope>
    <source>
        <strain evidence="1">AU212A</strain>
    </source>
</reference>
<dbReference type="EMBL" id="CAJVPM010014567">
    <property type="protein sequence ID" value="CAG8601764.1"/>
    <property type="molecule type" value="Genomic_DNA"/>
</dbReference>
<name>A0ACA9MN87_9GLOM</name>
<organism evidence="1 2">
    <name type="scientific">Scutellospora calospora</name>
    <dbReference type="NCBI Taxonomy" id="85575"/>
    <lineage>
        <taxon>Eukaryota</taxon>
        <taxon>Fungi</taxon>
        <taxon>Fungi incertae sedis</taxon>
        <taxon>Mucoromycota</taxon>
        <taxon>Glomeromycotina</taxon>
        <taxon>Glomeromycetes</taxon>
        <taxon>Diversisporales</taxon>
        <taxon>Gigasporaceae</taxon>
        <taxon>Scutellospora</taxon>
    </lineage>
</organism>